<keyword evidence="3" id="KW-1185">Reference proteome</keyword>
<evidence type="ECO:0000256" key="1">
    <source>
        <dbReference type="SAM" id="Phobius"/>
    </source>
</evidence>
<dbReference type="EMBL" id="MG649966">
    <property type="protein sequence ID" value="AUG85117.1"/>
    <property type="molecule type" value="Genomic_DNA"/>
</dbReference>
<feature type="transmembrane region" description="Helical" evidence="1">
    <location>
        <begin position="30"/>
        <end position="52"/>
    </location>
</feature>
<keyword evidence="1" id="KW-0812">Transmembrane</keyword>
<name>A0A2H5BGJ7_9CAUD</name>
<protein>
    <submittedName>
        <fullName evidence="2">Uncharacterized protein</fullName>
    </submittedName>
</protein>
<gene>
    <name evidence="2" type="ORF">CETO_134</name>
</gene>
<reference evidence="2 3" key="1">
    <citation type="submission" date="2017-12" db="EMBL/GenBank/DDBJ databases">
        <authorList>
            <person name="Lestochi C.V."/>
            <person name="Miller K.C."/>
            <person name="Miller J.S."/>
            <person name="Stanton M.L."/>
            <person name="Broussard G.W."/>
        </authorList>
    </citation>
    <scope>NUCLEOTIDE SEQUENCE [LARGE SCALE GENOMIC DNA]</scope>
</reference>
<accession>A0A2H5BGJ7</accession>
<proteinExistence type="predicted"/>
<evidence type="ECO:0000313" key="2">
    <source>
        <dbReference type="EMBL" id="AUG85117.1"/>
    </source>
</evidence>
<keyword evidence="1" id="KW-0472">Membrane</keyword>
<dbReference type="Proteomes" id="UP000240819">
    <property type="component" value="Segment"/>
</dbReference>
<organism evidence="2 3">
    <name type="scientific">Vibrio phage Ceto</name>
    <dbReference type="NCBI Taxonomy" id="2570300"/>
    <lineage>
        <taxon>Viruses</taxon>
        <taxon>Duplodnaviria</taxon>
        <taxon>Heunggongvirae</taxon>
        <taxon>Uroviricota</taxon>
        <taxon>Caudoviricetes</taxon>
        <taxon>Demerecviridae</taxon>
        <taxon>Ermolyevavirinae</taxon>
        <taxon>Cetovirus</taxon>
        <taxon>Cetovirus ceto</taxon>
    </lineage>
</organism>
<evidence type="ECO:0000313" key="3">
    <source>
        <dbReference type="Proteomes" id="UP000240819"/>
    </source>
</evidence>
<sequence length="54" mass="6237">MFTLGVIWLIFQGITCTALADCKSEDMCNKIMWMPTIVRWIIFTVPSLVVWANK</sequence>
<keyword evidence="1" id="KW-1133">Transmembrane helix</keyword>